<dbReference type="AlphaFoldDB" id="X1B7I4"/>
<keyword evidence="8" id="KW-1015">Disulfide bond</keyword>
<dbReference type="Pfam" id="PF20259">
    <property type="entry name" value="tRNA_Me_trans_M"/>
    <property type="match status" value="1"/>
</dbReference>
<feature type="domain" description="tRNA-specific 2-thiouridylase MnmA-like C-terminal" evidence="9">
    <location>
        <begin position="213"/>
        <end position="286"/>
    </location>
</feature>
<evidence type="ECO:0008006" key="12">
    <source>
        <dbReference type="Google" id="ProtNLM"/>
    </source>
</evidence>
<evidence type="ECO:0000256" key="1">
    <source>
        <dbReference type="ARBA" id="ARBA00022490"/>
    </source>
</evidence>
<keyword evidence="6" id="KW-0067">ATP-binding</keyword>
<organism evidence="11">
    <name type="scientific">marine sediment metagenome</name>
    <dbReference type="NCBI Taxonomy" id="412755"/>
    <lineage>
        <taxon>unclassified sequences</taxon>
        <taxon>metagenomes</taxon>
        <taxon>ecological metagenomes</taxon>
    </lineage>
</organism>
<dbReference type="NCBIfam" id="NF001138">
    <property type="entry name" value="PRK00143.1"/>
    <property type="match status" value="1"/>
</dbReference>
<protein>
    <recommendedName>
        <fullName evidence="12">tRNA-specific 2-thiouridylase MnmA</fullName>
    </recommendedName>
</protein>
<dbReference type="InterPro" id="IPR046884">
    <property type="entry name" value="MnmA-like_central"/>
</dbReference>
<name>X1B7I4_9ZZZZ</name>
<dbReference type="CDD" id="cd01998">
    <property type="entry name" value="MnmA_TRMU-like"/>
    <property type="match status" value="1"/>
</dbReference>
<keyword evidence="3" id="KW-0808">Transferase</keyword>
<keyword evidence="2" id="KW-0820">tRNA-binding</keyword>
<reference evidence="11" key="1">
    <citation type="journal article" date="2014" name="Front. Microbiol.">
        <title>High frequency of phylogenetically diverse reductive dehalogenase-homologous genes in deep subseafloor sedimentary metagenomes.</title>
        <authorList>
            <person name="Kawai M."/>
            <person name="Futagami T."/>
            <person name="Toyoda A."/>
            <person name="Takaki Y."/>
            <person name="Nishi S."/>
            <person name="Hori S."/>
            <person name="Arai W."/>
            <person name="Tsubouchi T."/>
            <person name="Morono Y."/>
            <person name="Uchiyama I."/>
            <person name="Ito T."/>
            <person name="Fujiyama A."/>
            <person name="Inagaki F."/>
            <person name="Takami H."/>
        </authorList>
    </citation>
    <scope>NUCLEOTIDE SEQUENCE</scope>
    <source>
        <strain evidence="11">Expedition CK06-06</strain>
    </source>
</reference>
<dbReference type="Gene3D" id="3.40.50.620">
    <property type="entry name" value="HUPs"/>
    <property type="match status" value="1"/>
</dbReference>
<feature type="non-terminal residue" evidence="11">
    <location>
        <position position="1"/>
    </location>
</feature>
<dbReference type="PANTHER" id="PTHR11933">
    <property type="entry name" value="TRNA 5-METHYLAMINOMETHYL-2-THIOURIDYLATE -METHYLTRANSFERASE"/>
    <property type="match status" value="1"/>
</dbReference>
<gene>
    <name evidence="11" type="ORF">S01H4_35253</name>
</gene>
<dbReference type="Gene3D" id="2.40.30.10">
    <property type="entry name" value="Translation factors"/>
    <property type="match status" value="1"/>
</dbReference>
<evidence type="ECO:0000256" key="4">
    <source>
        <dbReference type="ARBA" id="ARBA00022694"/>
    </source>
</evidence>
<dbReference type="FunFam" id="2.30.30.280:FF:000001">
    <property type="entry name" value="tRNA-specific 2-thiouridylase MnmA"/>
    <property type="match status" value="1"/>
</dbReference>
<dbReference type="FunFam" id="2.40.30.10:FF:000023">
    <property type="entry name" value="tRNA-specific 2-thiouridylase MnmA"/>
    <property type="match status" value="1"/>
</dbReference>
<dbReference type="Pfam" id="PF03054">
    <property type="entry name" value="tRNA_Me_trans"/>
    <property type="match status" value="1"/>
</dbReference>
<evidence type="ECO:0000256" key="7">
    <source>
        <dbReference type="ARBA" id="ARBA00022884"/>
    </source>
</evidence>
<keyword evidence="5" id="KW-0547">Nucleotide-binding</keyword>
<comment type="caution">
    <text evidence="11">The sequence shown here is derived from an EMBL/GenBank/DDBJ whole genome shotgun (WGS) entry which is preliminary data.</text>
</comment>
<dbReference type="GO" id="GO:0016783">
    <property type="term" value="F:sulfurtransferase activity"/>
    <property type="evidence" value="ECO:0007669"/>
    <property type="project" value="InterPro"/>
</dbReference>
<dbReference type="PANTHER" id="PTHR11933:SF5">
    <property type="entry name" value="MITOCHONDRIAL TRNA-SPECIFIC 2-THIOURIDYLASE 1"/>
    <property type="match status" value="1"/>
</dbReference>
<feature type="domain" description="tRNA-specific 2-thiouridylase MnmA-like central" evidence="10">
    <location>
        <begin position="143"/>
        <end position="204"/>
    </location>
</feature>
<keyword evidence="1" id="KW-0963">Cytoplasm</keyword>
<dbReference type="InterPro" id="IPR023382">
    <property type="entry name" value="MnmA-like_central_sf"/>
</dbReference>
<dbReference type="EMBL" id="BART01018720">
    <property type="protein sequence ID" value="GAG77267.1"/>
    <property type="molecule type" value="Genomic_DNA"/>
</dbReference>
<dbReference type="NCBIfam" id="TIGR00420">
    <property type="entry name" value="trmU"/>
    <property type="match status" value="1"/>
</dbReference>
<evidence type="ECO:0000313" key="11">
    <source>
        <dbReference type="EMBL" id="GAG77267.1"/>
    </source>
</evidence>
<evidence type="ECO:0000256" key="6">
    <source>
        <dbReference type="ARBA" id="ARBA00022840"/>
    </source>
</evidence>
<dbReference type="GO" id="GO:0000049">
    <property type="term" value="F:tRNA binding"/>
    <property type="evidence" value="ECO:0007669"/>
    <property type="project" value="UniProtKB-KW"/>
</dbReference>
<dbReference type="GO" id="GO:0005524">
    <property type="term" value="F:ATP binding"/>
    <property type="evidence" value="ECO:0007669"/>
    <property type="project" value="UniProtKB-KW"/>
</dbReference>
<dbReference type="InterPro" id="IPR014729">
    <property type="entry name" value="Rossmann-like_a/b/a_fold"/>
</dbReference>
<evidence type="ECO:0000256" key="8">
    <source>
        <dbReference type="ARBA" id="ARBA00023157"/>
    </source>
</evidence>
<evidence type="ECO:0000259" key="9">
    <source>
        <dbReference type="Pfam" id="PF20258"/>
    </source>
</evidence>
<dbReference type="SUPFAM" id="SSF52402">
    <property type="entry name" value="Adenine nucleotide alpha hydrolases-like"/>
    <property type="match status" value="1"/>
</dbReference>
<dbReference type="GO" id="GO:0002143">
    <property type="term" value="P:tRNA wobble position uridine thiolation"/>
    <property type="evidence" value="ECO:0007669"/>
    <property type="project" value="TreeGrafter"/>
</dbReference>
<evidence type="ECO:0000256" key="2">
    <source>
        <dbReference type="ARBA" id="ARBA00022555"/>
    </source>
</evidence>
<dbReference type="InterPro" id="IPR046885">
    <property type="entry name" value="MnmA-like_C"/>
</dbReference>
<dbReference type="Gene3D" id="2.30.30.280">
    <property type="entry name" value="Adenine nucleotide alpha hydrolases-like domains"/>
    <property type="match status" value="1"/>
</dbReference>
<sequence length="291" mass="32755">LNIPLYKLNFETEFRSFVIDYFCHEYSLGQTPNPCIICNQHIKFGLLLERVLEMGADYLATGHYARIEHSPNGYSLLKAVDPTKDQSYFLYTLGQRELQHLLLPLGNLRKVETRRLAAERGLPTSSRHDSQDVCFIPDNNYRSFIAKHIPIKSGDIIDTEGKVLGKHNGLAQYTIGQRQGLGLASNERLYVLRFDVANNRLVVGTRDQLLSNRLFATKLSWVSGKAPQEPINITAKIRYKSPEAPIKLYINDGRAKVQFLKPQRAIAPGQAIVFYQGDAVLGGGIIENRVG</sequence>
<accession>X1B7I4</accession>
<evidence type="ECO:0000256" key="5">
    <source>
        <dbReference type="ARBA" id="ARBA00022741"/>
    </source>
</evidence>
<dbReference type="Pfam" id="PF20258">
    <property type="entry name" value="tRNA_Me_trans_C"/>
    <property type="match status" value="1"/>
</dbReference>
<evidence type="ECO:0000259" key="10">
    <source>
        <dbReference type="Pfam" id="PF20259"/>
    </source>
</evidence>
<keyword evidence="7" id="KW-0694">RNA-binding</keyword>
<proteinExistence type="predicted"/>
<keyword evidence="4" id="KW-0819">tRNA processing</keyword>
<evidence type="ECO:0000256" key="3">
    <source>
        <dbReference type="ARBA" id="ARBA00022679"/>
    </source>
</evidence>
<dbReference type="InterPro" id="IPR004506">
    <property type="entry name" value="MnmA-like"/>
</dbReference>